<feature type="compositionally biased region" description="Basic and acidic residues" evidence="1">
    <location>
        <begin position="611"/>
        <end position="628"/>
    </location>
</feature>
<dbReference type="RefSeq" id="XP_007719809.1">
    <property type="nucleotide sequence ID" value="XM_007721619.1"/>
</dbReference>
<feature type="region of interest" description="Disordered" evidence="1">
    <location>
        <begin position="1"/>
        <end position="398"/>
    </location>
</feature>
<dbReference type="HOGENOM" id="CLU_012566_0_0_1"/>
<name>W9Z0V7_9EURO</name>
<evidence type="ECO:0000313" key="4">
    <source>
        <dbReference type="Proteomes" id="UP000019484"/>
    </source>
</evidence>
<dbReference type="Proteomes" id="UP000019484">
    <property type="component" value="Unassembled WGS sequence"/>
</dbReference>
<dbReference type="AlphaFoldDB" id="W9Z0V7"/>
<accession>W9Z0V7</accession>
<feature type="compositionally biased region" description="Low complexity" evidence="1">
    <location>
        <begin position="328"/>
        <end position="346"/>
    </location>
</feature>
<comment type="caution">
    <text evidence="3">The sequence shown here is derived from an EMBL/GenBank/DDBJ whole genome shotgun (WGS) entry which is preliminary data.</text>
</comment>
<feature type="compositionally biased region" description="Polar residues" evidence="1">
    <location>
        <begin position="146"/>
        <end position="176"/>
    </location>
</feature>
<dbReference type="Pfam" id="PF08729">
    <property type="entry name" value="HUN"/>
    <property type="match status" value="1"/>
</dbReference>
<feature type="compositionally biased region" description="Low complexity" evidence="1">
    <location>
        <begin position="79"/>
        <end position="91"/>
    </location>
</feature>
<feature type="compositionally biased region" description="Low complexity" evidence="1">
    <location>
        <begin position="437"/>
        <end position="452"/>
    </location>
</feature>
<dbReference type="EMBL" id="AMWN01000001">
    <property type="protein sequence ID" value="EXJ95580.1"/>
    <property type="molecule type" value="Genomic_DNA"/>
</dbReference>
<feature type="region of interest" description="Disordered" evidence="1">
    <location>
        <begin position="546"/>
        <end position="640"/>
    </location>
</feature>
<feature type="compositionally biased region" description="Basic and acidic residues" evidence="1">
    <location>
        <begin position="113"/>
        <end position="122"/>
    </location>
</feature>
<gene>
    <name evidence="3" type="ORF">A1O1_00702</name>
</gene>
<feature type="compositionally biased region" description="Low complexity" evidence="1">
    <location>
        <begin position="202"/>
        <end position="218"/>
    </location>
</feature>
<evidence type="ECO:0000256" key="1">
    <source>
        <dbReference type="SAM" id="MobiDB-lite"/>
    </source>
</evidence>
<keyword evidence="4" id="KW-1185">Reference proteome</keyword>
<feature type="compositionally biased region" description="Gly residues" evidence="1">
    <location>
        <begin position="569"/>
        <end position="580"/>
    </location>
</feature>
<feature type="compositionally biased region" description="Basic and acidic residues" evidence="1">
    <location>
        <begin position="548"/>
        <end position="561"/>
    </location>
</feature>
<evidence type="ECO:0000259" key="2">
    <source>
        <dbReference type="Pfam" id="PF08729"/>
    </source>
</evidence>
<feature type="compositionally biased region" description="Polar residues" evidence="1">
    <location>
        <begin position="30"/>
        <end position="43"/>
    </location>
</feature>
<reference evidence="3 4" key="1">
    <citation type="submission" date="2013-03" db="EMBL/GenBank/DDBJ databases">
        <title>The Genome Sequence of Capronia coronata CBS 617.96.</title>
        <authorList>
            <consortium name="The Broad Institute Genomics Platform"/>
            <person name="Cuomo C."/>
            <person name="de Hoog S."/>
            <person name="Gorbushina A."/>
            <person name="Walker B."/>
            <person name="Young S.K."/>
            <person name="Zeng Q."/>
            <person name="Gargeya S."/>
            <person name="Fitzgerald M."/>
            <person name="Haas B."/>
            <person name="Abouelleil A."/>
            <person name="Allen A.W."/>
            <person name="Alvarado L."/>
            <person name="Arachchi H.M."/>
            <person name="Berlin A.M."/>
            <person name="Chapman S.B."/>
            <person name="Gainer-Dewar J."/>
            <person name="Goldberg J."/>
            <person name="Griggs A."/>
            <person name="Gujja S."/>
            <person name="Hansen M."/>
            <person name="Howarth C."/>
            <person name="Imamovic A."/>
            <person name="Ireland A."/>
            <person name="Larimer J."/>
            <person name="McCowan C."/>
            <person name="Murphy C."/>
            <person name="Pearson M."/>
            <person name="Poon T.W."/>
            <person name="Priest M."/>
            <person name="Roberts A."/>
            <person name="Saif S."/>
            <person name="Shea T."/>
            <person name="Sisk P."/>
            <person name="Sykes S."/>
            <person name="Wortman J."/>
            <person name="Nusbaum C."/>
            <person name="Birren B."/>
        </authorList>
    </citation>
    <scope>NUCLEOTIDE SEQUENCE [LARGE SCALE GENOMIC DNA]</scope>
    <source>
        <strain evidence="3 4">CBS 617.96</strain>
    </source>
</reference>
<sequence length="640" mass="66406">MEVMEGRSSSNDLSSAPPSDEESTPGPLSHLTTANHGARDSNSAGTFGVASFAGAGAGAGASATGAAGGALRQDNRDATVTVTSLTTGNTLQPPPKRVYKPRKKKDPNAPPGPEKEKKERVTNRRARGASSTTSVPRKKPKLEATDANSTIDIPGPQSASLQSSTLVQPVAFSSRSPVEFRPNEAARPTETGAPVHEPSTRSQMPSQQSYSYSSSFQSAVQTPAPRSTGMYDPIRSVTRPVEGPQPSSASLRPAHTPPRPIYNPSTSPAISGIIDHPTAQSFKSSSISISHQPKVEPSYGQPNGRPTLSPPMAGNPTPMDLDSATLEPVPSKKVVAASKKVASEAPTRATSPKPARAKEQPHPLPPGSGLLSASLFGGDSSNGGSQKDSGKGPNIVLHIDLKDPNNRVINFARMAEEKYGFAALYPRQAAQKERLAKVAAAGAALERSASGSKFGGTSGGDSGDDDLSVDIERDSDNDGDIAMSGVNGGQEAANSGTDGPGPKRRRRRKVEEYNQDDPFIDDSELLWEAQAAASKDGFFVYCGPLVPEGEKPAVERADGTIKRGRGRGRGGGPGSRGGRAGAAAAAAEGGSGRSGGPGSRGGGVTRKPRMTKSDRAQLEKEKLQREKMAPLVARPAAYPG</sequence>
<dbReference type="InterPro" id="IPR014840">
    <property type="entry name" value="HRD"/>
</dbReference>
<dbReference type="OrthoDB" id="5576775at2759"/>
<dbReference type="STRING" id="1182541.W9Z0V7"/>
<feature type="domain" description="Hpc2-related" evidence="2">
    <location>
        <begin position="511"/>
        <end position="545"/>
    </location>
</feature>
<evidence type="ECO:0000313" key="3">
    <source>
        <dbReference type="EMBL" id="EXJ95580.1"/>
    </source>
</evidence>
<dbReference type="eggNOG" id="ENOG502RG9A">
    <property type="taxonomic scope" value="Eukaryota"/>
</dbReference>
<feature type="region of interest" description="Disordered" evidence="1">
    <location>
        <begin position="432"/>
        <end position="520"/>
    </location>
</feature>
<proteinExistence type="predicted"/>
<organism evidence="3 4">
    <name type="scientific">Capronia coronata CBS 617.96</name>
    <dbReference type="NCBI Taxonomy" id="1182541"/>
    <lineage>
        <taxon>Eukaryota</taxon>
        <taxon>Fungi</taxon>
        <taxon>Dikarya</taxon>
        <taxon>Ascomycota</taxon>
        <taxon>Pezizomycotina</taxon>
        <taxon>Eurotiomycetes</taxon>
        <taxon>Chaetothyriomycetidae</taxon>
        <taxon>Chaetothyriales</taxon>
        <taxon>Herpotrichiellaceae</taxon>
        <taxon>Capronia</taxon>
    </lineage>
</organism>
<feature type="compositionally biased region" description="Gly residues" evidence="1">
    <location>
        <begin position="589"/>
        <end position="604"/>
    </location>
</feature>
<protein>
    <recommendedName>
        <fullName evidence="2">Hpc2-related domain-containing protein</fullName>
    </recommendedName>
</protein>
<dbReference type="GeneID" id="19155608"/>
<feature type="compositionally biased region" description="Low complexity" evidence="1">
    <location>
        <begin position="367"/>
        <end position="379"/>
    </location>
</feature>
<feature type="compositionally biased region" description="Low complexity" evidence="1">
    <location>
        <begin position="8"/>
        <end position="18"/>
    </location>
</feature>
<feature type="compositionally biased region" description="Low complexity" evidence="1">
    <location>
        <begin position="44"/>
        <end position="65"/>
    </location>
</feature>